<dbReference type="Proteomes" id="UP000799324">
    <property type="component" value="Unassembled WGS sequence"/>
</dbReference>
<dbReference type="AlphaFoldDB" id="A0A6A6SX39"/>
<proteinExistence type="predicted"/>
<dbReference type="EMBL" id="MU004408">
    <property type="protein sequence ID" value="KAF2652172.1"/>
    <property type="molecule type" value="Genomic_DNA"/>
</dbReference>
<gene>
    <name evidence="1" type="ORF">K491DRAFT_719182</name>
</gene>
<keyword evidence="2" id="KW-1185">Reference proteome</keyword>
<name>A0A6A6SX39_9PLEO</name>
<organism evidence="1 2">
    <name type="scientific">Lophiostoma macrostomum CBS 122681</name>
    <dbReference type="NCBI Taxonomy" id="1314788"/>
    <lineage>
        <taxon>Eukaryota</taxon>
        <taxon>Fungi</taxon>
        <taxon>Dikarya</taxon>
        <taxon>Ascomycota</taxon>
        <taxon>Pezizomycotina</taxon>
        <taxon>Dothideomycetes</taxon>
        <taxon>Pleosporomycetidae</taxon>
        <taxon>Pleosporales</taxon>
        <taxon>Lophiostomataceae</taxon>
        <taxon>Lophiostoma</taxon>
    </lineage>
</organism>
<evidence type="ECO:0000313" key="2">
    <source>
        <dbReference type="Proteomes" id="UP000799324"/>
    </source>
</evidence>
<protein>
    <submittedName>
        <fullName evidence="1">Uncharacterized protein</fullName>
    </submittedName>
</protein>
<accession>A0A6A6SX39</accession>
<evidence type="ECO:0000313" key="1">
    <source>
        <dbReference type="EMBL" id="KAF2652172.1"/>
    </source>
</evidence>
<sequence>MSTIYLILSIPSSCVNASYPLDFVPGNRPPTGLSSDEKEKWIDQQLDLLSKPWYKIYSASPPTHSTSTSTARKVPIDLDEGKRQGGRERYVWVNTHSVNDIYGGGAGKMDVMVETSAEVNAQPKIAMHGWSRNADAAQRMVGKVQGDVDKKGKKGAKGTMVFVDVVPLL</sequence>
<reference evidence="1" key="1">
    <citation type="journal article" date="2020" name="Stud. Mycol.">
        <title>101 Dothideomycetes genomes: a test case for predicting lifestyles and emergence of pathogens.</title>
        <authorList>
            <person name="Haridas S."/>
            <person name="Albert R."/>
            <person name="Binder M."/>
            <person name="Bloem J."/>
            <person name="Labutti K."/>
            <person name="Salamov A."/>
            <person name="Andreopoulos B."/>
            <person name="Baker S."/>
            <person name="Barry K."/>
            <person name="Bills G."/>
            <person name="Bluhm B."/>
            <person name="Cannon C."/>
            <person name="Castanera R."/>
            <person name="Culley D."/>
            <person name="Daum C."/>
            <person name="Ezra D."/>
            <person name="Gonzalez J."/>
            <person name="Henrissat B."/>
            <person name="Kuo A."/>
            <person name="Liang C."/>
            <person name="Lipzen A."/>
            <person name="Lutzoni F."/>
            <person name="Magnuson J."/>
            <person name="Mondo S."/>
            <person name="Nolan M."/>
            <person name="Ohm R."/>
            <person name="Pangilinan J."/>
            <person name="Park H.-J."/>
            <person name="Ramirez L."/>
            <person name="Alfaro M."/>
            <person name="Sun H."/>
            <person name="Tritt A."/>
            <person name="Yoshinaga Y."/>
            <person name="Zwiers L.-H."/>
            <person name="Turgeon B."/>
            <person name="Goodwin S."/>
            <person name="Spatafora J."/>
            <person name="Crous P."/>
            <person name="Grigoriev I."/>
        </authorList>
    </citation>
    <scope>NUCLEOTIDE SEQUENCE</scope>
    <source>
        <strain evidence="1">CBS 122681</strain>
    </source>
</reference>